<dbReference type="SMART" id="SM00388">
    <property type="entry name" value="HisKA"/>
    <property type="match status" value="1"/>
</dbReference>
<keyword evidence="4" id="KW-0597">Phosphoprotein</keyword>
<dbReference type="RefSeq" id="WP_057814473.1">
    <property type="nucleotide sequence ID" value="NZ_FOMY01000004.1"/>
</dbReference>
<dbReference type="InterPro" id="IPR003594">
    <property type="entry name" value="HATPase_dom"/>
</dbReference>
<dbReference type="Gene3D" id="3.30.450.350">
    <property type="entry name" value="CHASE domain"/>
    <property type="match status" value="1"/>
</dbReference>
<dbReference type="PRINTS" id="PR00344">
    <property type="entry name" value="BCTRLSENSOR"/>
</dbReference>
<dbReference type="InterPro" id="IPR006189">
    <property type="entry name" value="CHASE_dom"/>
</dbReference>
<dbReference type="SMART" id="SM01079">
    <property type="entry name" value="CHASE"/>
    <property type="match status" value="1"/>
</dbReference>
<evidence type="ECO:0000256" key="12">
    <source>
        <dbReference type="SAM" id="Phobius"/>
    </source>
</evidence>
<keyword evidence="8 12" id="KW-1133">Transmembrane helix</keyword>
<evidence type="ECO:0000256" key="4">
    <source>
        <dbReference type="ARBA" id="ARBA00022553"/>
    </source>
</evidence>
<evidence type="ECO:0000256" key="9">
    <source>
        <dbReference type="ARBA" id="ARBA00023012"/>
    </source>
</evidence>
<evidence type="ECO:0000259" key="14">
    <source>
        <dbReference type="PROSITE" id="PS50839"/>
    </source>
</evidence>
<feature type="domain" description="CHASE" evidence="14">
    <location>
        <begin position="115"/>
        <end position="255"/>
    </location>
</feature>
<feature type="domain" description="Histidine kinase" evidence="13">
    <location>
        <begin position="438"/>
        <end position="679"/>
    </location>
</feature>
<feature type="compositionally biased region" description="Basic and acidic residues" evidence="11">
    <location>
        <begin position="677"/>
        <end position="688"/>
    </location>
</feature>
<dbReference type="FunFam" id="3.30.565.10:FF:000010">
    <property type="entry name" value="Sensor histidine kinase RcsC"/>
    <property type="match status" value="1"/>
</dbReference>
<dbReference type="InterPro" id="IPR003661">
    <property type="entry name" value="HisK_dim/P_dom"/>
</dbReference>
<evidence type="ECO:0000259" key="13">
    <source>
        <dbReference type="PROSITE" id="PS50109"/>
    </source>
</evidence>
<dbReference type="PANTHER" id="PTHR43047:SF72">
    <property type="entry name" value="OSMOSENSING HISTIDINE PROTEIN KINASE SLN1"/>
    <property type="match status" value="1"/>
</dbReference>
<keyword evidence="5 15" id="KW-0808">Transferase</keyword>
<dbReference type="AlphaFoldDB" id="A0A5P3A9D9"/>
<dbReference type="KEGG" id="rid:RIdsm_01210"/>
<name>A0A5P3A9D9_9RHOB</name>
<keyword evidence="7" id="KW-0418">Kinase</keyword>
<dbReference type="Gene3D" id="3.30.450.20">
    <property type="entry name" value="PAS domain"/>
    <property type="match status" value="1"/>
</dbReference>
<comment type="catalytic activity">
    <reaction evidence="1">
        <text>ATP + protein L-histidine = ADP + protein N-phospho-L-histidine.</text>
        <dbReference type="EC" id="2.7.13.3"/>
    </reaction>
</comment>
<organism evidence="15 16">
    <name type="scientific">Roseovarius indicus</name>
    <dbReference type="NCBI Taxonomy" id="540747"/>
    <lineage>
        <taxon>Bacteria</taxon>
        <taxon>Pseudomonadati</taxon>
        <taxon>Pseudomonadota</taxon>
        <taxon>Alphaproteobacteria</taxon>
        <taxon>Rhodobacterales</taxon>
        <taxon>Roseobacteraceae</taxon>
        <taxon>Roseovarius</taxon>
    </lineage>
</organism>
<dbReference type="Gene3D" id="3.30.565.10">
    <property type="entry name" value="Histidine kinase-like ATPase, C-terminal domain"/>
    <property type="match status" value="1"/>
</dbReference>
<evidence type="ECO:0000256" key="7">
    <source>
        <dbReference type="ARBA" id="ARBA00022777"/>
    </source>
</evidence>
<dbReference type="PANTHER" id="PTHR43047">
    <property type="entry name" value="TWO-COMPONENT HISTIDINE PROTEIN KINASE"/>
    <property type="match status" value="1"/>
</dbReference>
<dbReference type="SUPFAM" id="SSF47384">
    <property type="entry name" value="Homodimeric domain of signal transducing histidine kinase"/>
    <property type="match status" value="1"/>
</dbReference>
<evidence type="ECO:0000313" key="16">
    <source>
        <dbReference type="Proteomes" id="UP000325785"/>
    </source>
</evidence>
<dbReference type="CDD" id="cd00082">
    <property type="entry name" value="HisKA"/>
    <property type="match status" value="1"/>
</dbReference>
<dbReference type="GO" id="GO:0005886">
    <property type="term" value="C:plasma membrane"/>
    <property type="evidence" value="ECO:0007669"/>
    <property type="project" value="TreeGrafter"/>
</dbReference>
<feature type="region of interest" description="Disordered" evidence="11">
    <location>
        <begin position="658"/>
        <end position="698"/>
    </location>
</feature>
<evidence type="ECO:0000313" key="15">
    <source>
        <dbReference type="EMBL" id="QEW25424.1"/>
    </source>
</evidence>
<dbReference type="SUPFAM" id="SSF55785">
    <property type="entry name" value="PYP-like sensor domain (PAS domain)"/>
    <property type="match status" value="1"/>
</dbReference>
<dbReference type="Pfam" id="PF03924">
    <property type="entry name" value="CHASE"/>
    <property type="match status" value="1"/>
</dbReference>
<feature type="transmembrane region" description="Helical" evidence="12">
    <location>
        <begin position="12"/>
        <end position="33"/>
    </location>
</feature>
<dbReference type="CDD" id="cd16922">
    <property type="entry name" value="HATPase_EvgS-ArcB-TorS-like"/>
    <property type="match status" value="1"/>
</dbReference>
<dbReference type="OrthoDB" id="9801651at2"/>
<dbReference type="Pfam" id="PF12860">
    <property type="entry name" value="PAS_7"/>
    <property type="match status" value="1"/>
</dbReference>
<accession>A0A5P3A9D9</accession>
<evidence type="ECO:0000256" key="3">
    <source>
        <dbReference type="ARBA" id="ARBA00012438"/>
    </source>
</evidence>
<evidence type="ECO:0000256" key="5">
    <source>
        <dbReference type="ARBA" id="ARBA00022679"/>
    </source>
</evidence>
<evidence type="ECO:0000256" key="11">
    <source>
        <dbReference type="SAM" id="MobiDB-lite"/>
    </source>
</evidence>
<proteinExistence type="predicted"/>
<dbReference type="InterPro" id="IPR036097">
    <property type="entry name" value="HisK_dim/P_sf"/>
</dbReference>
<evidence type="ECO:0000256" key="2">
    <source>
        <dbReference type="ARBA" id="ARBA00004370"/>
    </source>
</evidence>
<dbReference type="EMBL" id="CP031598">
    <property type="protein sequence ID" value="QEW25424.1"/>
    <property type="molecule type" value="Genomic_DNA"/>
</dbReference>
<dbReference type="InterPro" id="IPR042240">
    <property type="entry name" value="CHASE_sf"/>
</dbReference>
<dbReference type="InterPro" id="IPR036890">
    <property type="entry name" value="HATPase_C_sf"/>
</dbReference>
<dbReference type="InterPro" id="IPR035965">
    <property type="entry name" value="PAS-like_dom_sf"/>
</dbReference>
<dbReference type="InterPro" id="IPR005467">
    <property type="entry name" value="His_kinase_dom"/>
</dbReference>
<keyword evidence="6 12" id="KW-0812">Transmembrane</keyword>
<evidence type="ECO:0000256" key="1">
    <source>
        <dbReference type="ARBA" id="ARBA00000085"/>
    </source>
</evidence>
<evidence type="ECO:0000256" key="6">
    <source>
        <dbReference type="ARBA" id="ARBA00022692"/>
    </source>
</evidence>
<protein>
    <recommendedName>
        <fullName evidence="3">histidine kinase</fullName>
        <ecNumber evidence="3">2.7.13.3</ecNumber>
    </recommendedName>
</protein>
<comment type="subcellular location">
    <subcellularLocation>
        <location evidence="2">Membrane</location>
    </subcellularLocation>
</comment>
<dbReference type="Gene3D" id="1.10.287.130">
    <property type="match status" value="1"/>
</dbReference>
<evidence type="ECO:0000256" key="10">
    <source>
        <dbReference type="ARBA" id="ARBA00023136"/>
    </source>
</evidence>
<dbReference type="EC" id="2.7.13.3" evidence="3"/>
<feature type="transmembrane region" description="Helical" evidence="12">
    <location>
        <begin position="274"/>
        <end position="296"/>
    </location>
</feature>
<reference evidence="15 16" key="1">
    <citation type="submission" date="2018-08" db="EMBL/GenBank/DDBJ databases">
        <title>Genetic Globetrotter - A new plasmid hitch-hiking vast phylogenetic and geographic distances.</title>
        <authorList>
            <person name="Vollmers J."/>
            <person name="Petersen J."/>
        </authorList>
    </citation>
    <scope>NUCLEOTIDE SEQUENCE [LARGE SCALE GENOMIC DNA]</scope>
    <source>
        <strain evidence="15 16">DSM 26383</strain>
    </source>
</reference>
<dbReference type="GO" id="GO:0000155">
    <property type="term" value="F:phosphorelay sensor kinase activity"/>
    <property type="evidence" value="ECO:0007669"/>
    <property type="project" value="InterPro"/>
</dbReference>
<dbReference type="PROSITE" id="PS50109">
    <property type="entry name" value="HIS_KIN"/>
    <property type="match status" value="1"/>
</dbReference>
<dbReference type="Pfam" id="PF00512">
    <property type="entry name" value="HisKA"/>
    <property type="match status" value="1"/>
</dbReference>
<evidence type="ECO:0000256" key="8">
    <source>
        <dbReference type="ARBA" id="ARBA00022989"/>
    </source>
</evidence>
<dbReference type="SMART" id="SM00387">
    <property type="entry name" value="HATPase_c"/>
    <property type="match status" value="1"/>
</dbReference>
<keyword evidence="9" id="KW-0902">Two-component regulatory system</keyword>
<dbReference type="SUPFAM" id="SSF55874">
    <property type="entry name" value="ATPase domain of HSP90 chaperone/DNA topoisomerase II/histidine kinase"/>
    <property type="match status" value="1"/>
</dbReference>
<sequence length="698" mass="77584">MKNVNHRNKTSRLARVLIGVSIVLTTALFFVAVEIDDLLRENHLNEVRADSTVNLIEVREHIEESIFGHFLLLQKVTTYVEENPDATQEEFSAYISTLDYLPEEVINFATARDLVVDMVYPVEGNESVLGFDYRSNPDQRPGIERSIENRRATVVGPIDLVQGGKGFIFRQPVYVNDPSSETGKRLWGIVSIVAEHDAFLDVTGLNDMRDEFDILITSDPLYAGRERVVLGSPEIANQNPINLELEFPTGHWEVAAIPAGGWPTNSPTYVKDRILLGFGSAVIIGLVLLVATLAVLQRRAQVRLTEAIEAMDGGFAMFDHKGRLVAFNAKYMEMYAVSSERIREGARFEDIIRLGVQNGQHPDAIGREEKWIHKRLESFFGPDTEFEQELSNGRYLLASDRALSDGGRLCVRTDVTQLKQAVDQAEAASRAKSEFIDTLSHELRTPITVILGLSSLGKNFETLGMTKTLREKLDDPEVEIDEIKDAVSVLVKHFTDTMEKQERSAKHLHGLVEDMIDFAKIESRKLAVRPETVDIVDLVSSVTDQIRIKAEEKGLAFKVEAEKGEVFCDQLRTTQILLNLVGNAIKFTETGGIEMKAWREGDSAIFEVSDSGPGIPTADQKRIFNAFEQLESSNVRRHSGIGLGLAISRTLADAQNGSLHVDSEPGKGSTFTLRLPSNERHGSARDYGAHANRLDSAA</sequence>
<dbReference type="Proteomes" id="UP000325785">
    <property type="component" value="Chromosome"/>
</dbReference>
<dbReference type="InterPro" id="IPR004358">
    <property type="entry name" value="Sig_transdc_His_kin-like_C"/>
</dbReference>
<dbReference type="Pfam" id="PF02518">
    <property type="entry name" value="HATPase_c"/>
    <property type="match status" value="1"/>
</dbReference>
<dbReference type="GO" id="GO:0009927">
    <property type="term" value="F:histidine phosphotransfer kinase activity"/>
    <property type="evidence" value="ECO:0007669"/>
    <property type="project" value="TreeGrafter"/>
</dbReference>
<keyword evidence="10 12" id="KW-0472">Membrane</keyword>
<dbReference type="PROSITE" id="PS50839">
    <property type="entry name" value="CHASE"/>
    <property type="match status" value="1"/>
</dbReference>
<gene>
    <name evidence="15" type="primary">pleC_2</name>
    <name evidence="15" type="ORF">RIdsm_01210</name>
</gene>